<dbReference type="AlphaFoldDB" id="A0A9P9JAB9"/>
<feature type="signal peptide" evidence="3">
    <location>
        <begin position="1"/>
        <end position="18"/>
    </location>
</feature>
<evidence type="ECO:0000313" key="5">
    <source>
        <dbReference type="EMBL" id="KAH7158222.1"/>
    </source>
</evidence>
<dbReference type="PANTHER" id="PTHR35527:SF2">
    <property type="entry name" value="HYDROLASE"/>
    <property type="match status" value="1"/>
</dbReference>
<name>A0A9P9JAB9_9HYPO</name>
<evidence type="ECO:0000259" key="4">
    <source>
        <dbReference type="Pfam" id="PF02275"/>
    </source>
</evidence>
<dbReference type="Gene3D" id="3.60.60.10">
    <property type="entry name" value="Penicillin V Acylase, Chain A"/>
    <property type="match status" value="1"/>
</dbReference>
<feature type="domain" description="Choloylglycine hydrolase/NAAA C-terminal" evidence="4">
    <location>
        <begin position="33"/>
        <end position="266"/>
    </location>
</feature>
<gene>
    <name evidence="5" type="ORF">B0J13DRAFT_603858</name>
</gene>
<protein>
    <submittedName>
        <fullName evidence="5">Nucleophile aminohydrolase</fullName>
    </submittedName>
</protein>
<dbReference type="EMBL" id="JAGMUU010000003">
    <property type="protein sequence ID" value="KAH7158222.1"/>
    <property type="molecule type" value="Genomic_DNA"/>
</dbReference>
<comment type="caution">
    <text evidence="5">The sequence shown here is derived from an EMBL/GenBank/DDBJ whole genome shotgun (WGS) entry which is preliminary data.</text>
</comment>
<dbReference type="Proteomes" id="UP000717696">
    <property type="component" value="Unassembled WGS sequence"/>
</dbReference>
<keyword evidence="6" id="KW-1185">Reference proteome</keyword>
<feature type="chain" id="PRO_5040109059" evidence="3">
    <location>
        <begin position="19"/>
        <end position="358"/>
    </location>
</feature>
<dbReference type="OrthoDB" id="63199at2759"/>
<evidence type="ECO:0000256" key="2">
    <source>
        <dbReference type="ARBA" id="ARBA00022801"/>
    </source>
</evidence>
<dbReference type="InterPro" id="IPR029055">
    <property type="entry name" value="Ntn_hydrolases_N"/>
</dbReference>
<keyword evidence="2" id="KW-0378">Hydrolase</keyword>
<sequence>MHNSSLAAAASLIGSALASSRVAYKAGVGSRITIGRSMDFLADTNTTIWTFPPALRRFGGVSDNPFTWTSRYGSVSAVVLDQVYIEGLNTEGLTGSAMYIAGSGHGERVESRDGVFEGLWMQYFLDMYSSVAEAARDYCPNEGGEEKFQVVGRSLLEDIDTSLHVSLSDSKGDNLILEFVKGKLKCHRSRKYNVVTNMPSFDQQLAIDALWSPVSDYALPGTSRPADRFVRLSHYNSLVPEAPDLETAVAYTAGMIRAVSTPMVDLDTEDEDEDEEAAATEVWPTLWRMFTDTLDKIVFYESATSPMSFWYDVSEFNLTEGAQVTKLSLVDVPWRKRVGDVTDKFEPVPDNECIWTVC</sequence>
<dbReference type="InterPro" id="IPR052193">
    <property type="entry name" value="Peptidase_C59"/>
</dbReference>
<dbReference type="SUPFAM" id="SSF56235">
    <property type="entry name" value="N-terminal nucleophile aminohydrolases (Ntn hydrolases)"/>
    <property type="match status" value="1"/>
</dbReference>
<dbReference type="InterPro" id="IPR029132">
    <property type="entry name" value="CBAH/NAAA_C"/>
</dbReference>
<evidence type="ECO:0000313" key="6">
    <source>
        <dbReference type="Proteomes" id="UP000717696"/>
    </source>
</evidence>
<proteinExistence type="inferred from homology"/>
<dbReference type="PANTHER" id="PTHR35527">
    <property type="entry name" value="CHOLOYLGLYCINE HYDROLASE"/>
    <property type="match status" value="1"/>
</dbReference>
<dbReference type="GO" id="GO:0016787">
    <property type="term" value="F:hydrolase activity"/>
    <property type="evidence" value="ECO:0007669"/>
    <property type="project" value="UniProtKB-KW"/>
</dbReference>
<organism evidence="5 6">
    <name type="scientific">Dactylonectria estremocensis</name>
    <dbReference type="NCBI Taxonomy" id="1079267"/>
    <lineage>
        <taxon>Eukaryota</taxon>
        <taxon>Fungi</taxon>
        <taxon>Dikarya</taxon>
        <taxon>Ascomycota</taxon>
        <taxon>Pezizomycotina</taxon>
        <taxon>Sordariomycetes</taxon>
        <taxon>Hypocreomycetidae</taxon>
        <taxon>Hypocreales</taxon>
        <taxon>Nectriaceae</taxon>
        <taxon>Dactylonectria</taxon>
    </lineage>
</organism>
<dbReference type="Pfam" id="PF02275">
    <property type="entry name" value="CBAH"/>
    <property type="match status" value="1"/>
</dbReference>
<reference evidence="5" key="1">
    <citation type="journal article" date="2021" name="Nat. Commun.">
        <title>Genetic determinants of endophytism in the Arabidopsis root mycobiome.</title>
        <authorList>
            <person name="Mesny F."/>
            <person name="Miyauchi S."/>
            <person name="Thiergart T."/>
            <person name="Pickel B."/>
            <person name="Atanasova L."/>
            <person name="Karlsson M."/>
            <person name="Huettel B."/>
            <person name="Barry K.W."/>
            <person name="Haridas S."/>
            <person name="Chen C."/>
            <person name="Bauer D."/>
            <person name="Andreopoulos W."/>
            <person name="Pangilinan J."/>
            <person name="LaButti K."/>
            <person name="Riley R."/>
            <person name="Lipzen A."/>
            <person name="Clum A."/>
            <person name="Drula E."/>
            <person name="Henrissat B."/>
            <person name="Kohler A."/>
            <person name="Grigoriev I.V."/>
            <person name="Martin F.M."/>
            <person name="Hacquard S."/>
        </authorList>
    </citation>
    <scope>NUCLEOTIDE SEQUENCE</scope>
    <source>
        <strain evidence="5">MPI-CAGE-AT-0021</strain>
    </source>
</reference>
<comment type="similarity">
    <text evidence="1">Belongs to the peptidase C59 family.</text>
</comment>
<keyword evidence="3" id="KW-0732">Signal</keyword>
<evidence type="ECO:0000256" key="1">
    <source>
        <dbReference type="ARBA" id="ARBA00006625"/>
    </source>
</evidence>
<evidence type="ECO:0000256" key="3">
    <source>
        <dbReference type="SAM" id="SignalP"/>
    </source>
</evidence>
<accession>A0A9P9JAB9</accession>